<accession>A0A835D310</accession>
<evidence type="ECO:0000313" key="2">
    <source>
        <dbReference type="Proteomes" id="UP000655225"/>
    </source>
</evidence>
<dbReference type="EMBL" id="JABCRI010000023">
    <property type="protein sequence ID" value="KAF8378553.1"/>
    <property type="molecule type" value="Genomic_DNA"/>
</dbReference>
<dbReference type="AlphaFoldDB" id="A0A835D310"/>
<keyword evidence="2" id="KW-1185">Reference proteome</keyword>
<evidence type="ECO:0000313" key="1">
    <source>
        <dbReference type="EMBL" id="KAF8378553.1"/>
    </source>
</evidence>
<sequence>MVKIEDQPRYRTQKGRIAQNVMAVVGFDMKFTYVLARWEEFARDPKVLKAAVRDAPTKLLIPTGAIGAAKASFRGWRLTIRAA</sequence>
<comment type="caution">
    <text evidence="1">The sequence shown here is derived from an EMBL/GenBank/DDBJ whole genome shotgun (WGS) entry which is preliminary data.</text>
</comment>
<name>A0A835D310_TETSI</name>
<organism evidence="1 2">
    <name type="scientific">Tetracentron sinense</name>
    <name type="common">Spur-leaf</name>
    <dbReference type="NCBI Taxonomy" id="13715"/>
    <lineage>
        <taxon>Eukaryota</taxon>
        <taxon>Viridiplantae</taxon>
        <taxon>Streptophyta</taxon>
        <taxon>Embryophyta</taxon>
        <taxon>Tracheophyta</taxon>
        <taxon>Spermatophyta</taxon>
        <taxon>Magnoliopsida</taxon>
        <taxon>Trochodendrales</taxon>
        <taxon>Trochodendraceae</taxon>
        <taxon>Tetracentron</taxon>
    </lineage>
</organism>
<proteinExistence type="predicted"/>
<reference evidence="1 2" key="1">
    <citation type="submission" date="2020-04" db="EMBL/GenBank/DDBJ databases">
        <title>Plant Genome Project.</title>
        <authorList>
            <person name="Zhang R.-G."/>
        </authorList>
    </citation>
    <scope>NUCLEOTIDE SEQUENCE [LARGE SCALE GENOMIC DNA]</scope>
    <source>
        <strain evidence="1">YNK0</strain>
        <tissue evidence="1">Leaf</tissue>
    </source>
</reference>
<protein>
    <submittedName>
        <fullName evidence="1">Uncharacterized protein</fullName>
    </submittedName>
</protein>
<gene>
    <name evidence="1" type="ORF">HHK36_029896</name>
</gene>
<dbReference type="OrthoDB" id="9946389at2759"/>
<dbReference type="Proteomes" id="UP000655225">
    <property type="component" value="Unassembled WGS sequence"/>
</dbReference>